<dbReference type="EMBL" id="JANVFT010000020">
    <property type="protein sequence ID" value="KAJ4497602.1"/>
    <property type="molecule type" value="Genomic_DNA"/>
</dbReference>
<evidence type="ECO:0000256" key="1">
    <source>
        <dbReference type="SAM" id="Phobius"/>
    </source>
</evidence>
<keyword evidence="1" id="KW-0812">Transmembrane</keyword>
<gene>
    <name evidence="2" type="ORF">C8R41DRAFT_901476</name>
</gene>
<evidence type="ECO:0000313" key="3">
    <source>
        <dbReference type="Proteomes" id="UP001150217"/>
    </source>
</evidence>
<organism evidence="2 3">
    <name type="scientific">Lentinula lateritia</name>
    <dbReference type="NCBI Taxonomy" id="40482"/>
    <lineage>
        <taxon>Eukaryota</taxon>
        <taxon>Fungi</taxon>
        <taxon>Dikarya</taxon>
        <taxon>Basidiomycota</taxon>
        <taxon>Agaricomycotina</taxon>
        <taxon>Agaricomycetes</taxon>
        <taxon>Agaricomycetidae</taxon>
        <taxon>Agaricales</taxon>
        <taxon>Marasmiineae</taxon>
        <taxon>Omphalotaceae</taxon>
        <taxon>Lentinula</taxon>
    </lineage>
</organism>
<sequence length="145" mass="15967">MLKLEDMKFPETLDAKIFYSMCKKHISAAQLQFQGLGFLPPKISALEDKFHVLGGENGKVATLIGIGHETLLLSRLPGEEEIRSNIFDNNDPAIVISLAQSMAIIVLTALLLDVFELFPWHSVRKSSVGSNVKLRVSTEAARTTS</sequence>
<keyword evidence="1" id="KW-0472">Membrane</keyword>
<name>A0ABQ8VMI8_9AGAR</name>
<dbReference type="Proteomes" id="UP001150217">
    <property type="component" value="Unassembled WGS sequence"/>
</dbReference>
<protein>
    <submittedName>
        <fullName evidence="2">Uncharacterized protein</fullName>
    </submittedName>
</protein>
<keyword evidence="3" id="KW-1185">Reference proteome</keyword>
<comment type="caution">
    <text evidence="2">The sequence shown here is derived from an EMBL/GenBank/DDBJ whole genome shotgun (WGS) entry which is preliminary data.</text>
</comment>
<keyword evidence="1" id="KW-1133">Transmembrane helix</keyword>
<evidence type="ECO:0000313" key="2">
    <source>
        <dbReference type="EMBL" id="KAJ4497602.1"/>
    </source>
</evidence>
<feature type="transmembrane region" description="Helical" evidence="1">
    <location>
        <begin position="93"/>
        <end position="115"/>
    </location>
</feature>
<reference evidence="2" key="1">
    <citation type="submission" date="2022-08" db="EMBL/GenBank/DDBJ databases">
        <title>A Global Phylogenomic Analysis of the Shiitake Genus Lentinula.</title>
        <authorList>
            <consortium name="DOE Joint Genome Institute"/>
            <person name="Sierra-Patev S."/>
            <person name="Min B."/>
            <person name="Naranjo-Ortiz M."/>
            <person name="Looney B."/>
            <person name="Konkel Z."/>
            <person name="Slot J.C."/>
            <person name="Sakamoto Y."/>
            <person name="Steenwyk J.L."/>
            <person name="Rokas A."/>
            <person name="Carro J."/>
            <person name="Camarero S."/>
            <person name="Ferreira P."/>
            <person name="Molpeceres G."/>
            <person name="Ruiz-Duenas F.J."/>
            <person name="Serrano A."/>
            <person name="Henrissat B."/>
            <person name="Drula E."/>
            <person name="Hughes K.W."/>
            <person name="Mata J.L."/>
            <person name="Ishikawa N.K."/>
            <person name="Vargas-Isla R."/>
            <person name="Ushijima S."/>
            <person name="Smith C.A."/>
            <person name="Ahrendt S."/>
            <person name="Andreopoulos W."/>
            <person name="He G."/>
            <person name="Labutti K."/>
            <person name="Lipzen A."/>
            <person name="Ng V."/>
            <person name="Riley R."/>
            <person name="Sandor L."/>
            <person name="Barry K."/>
            <person name="Martinez A.T."/>
            <person name="Xiao Y."/>
            <person name="Gibbons J.G."/>
            <person name="Terashima K."/>
            <person name="Grigoriev I.V."/>
            <person name="Hibbett D.S."/>
        </authorList>
    </citation>
    <scope>NUCLEOTIDE SEQUENCE</scope>
    <source>
        <strain evidence="2">RHP3577 ss4</strain>
    </source>
</reference>
<proteinExistence type="predicted"/>
<accession>A0ABQ8VMI8</accession>